<gene>
    <name evidence="2" type="ORF">BMF94_5654</name>
</gene>
<protein>
    <submittedName>
        <fullName evidence="2">Uncharacterized protein</fullName>
    </submittedName>
</protein>
<dbReference type="EMBL" id="PJQD01000085">
    <property type="protein sequence ID" value="POY71342.1"/>
    <property type="molecule type" value="Genomic_DNA"/>
</dbReference>
<sequence length="832" mass="85304">MDAAPPSYSQDGTSQIPLPCPPVLINLAPATSGADDAADSDLEATTFQVGDLGTGRAYVAGEVQLKFTRAEPDVQYDRLEVSFHGVETVGDASGHTAAAGPSGSARHITLVDRKATLWQAGWNATDDATPRGSREQPPASSPFRFELTSDLPTCIHLGTSSLTYTLTATLYPAAESSAAPVTRAVPVHLVRTAAPAALVPARPATVTASDPTSWRVRFPRTTFTRREPIGLVVRVDVPDSKRIGEGLRLRTVSAELVRTITAAAPTGAAPAEPSSSAGATTRAGPVAQESRRTVLAHSGKSARFSPSRPIIIRLVLHPPVEPTCESISQSTILHDVSFAVIATVGLVKTGSDSTSSTSTSTTPSGPLPCDSVLSHAITILPDLPAATPQLRSDKQKEVEHAAVSVAASSLVTAGAAPGSVSRNWDEEHPDAPVPSYVENSLLDPGTADSPAAASASPTASTSATWPSGSSALPSPSLQADPTDAILSGYALTSSFGDGDDEALDAEEEYDGYEELSLPASLSDRPPPPTIDDDISPPSAGEPSSAAGFRLASVSGGVIDADGGQRALDSGDGGATAASRSSRDFQGITAAPLTSGRTSLGEPETPLPPAEYSLPFLPAPSAGEPAPYGMPPSALASQTATIAVPAYADTSSAVPSSPPPPLSPLTADHVPLPPFSVSTPSQSDEQAPTAQQPRQTRAGSDSLPPPYAGRETLARSPPAPREVALPELRPSPAAQPSAARGPLQGAESIDSPPPAFGTTLAGQPSRSPTTAASSRALRVVEESASESHAAEPTGREADDESRPPPYEQRDDGASGPSGIQWGMTQNRRGELVL</sequence>
<organism evidence="2 3">
    <name type="scientific">Rhodotorula taiwanensis</name>
    <dbReference type="NCBI Taxonomy" id="741276"/>
    <lineage>
        <taxon>Eukaryota</taxon>
        <taxon>Fungi</taxon>
        <taxon>Dikarya</taxon>
        <taxon>Basidiomycota</taxon>
        <taxon>Pucciniomycotina</taxon>
        <taxon>Microbotryomycetes</taxon>
        <taxon>Sporidiobolales</taxon>
        <taxon>Sporidiobolaceae</taxon>
        <taxon>Rhodotorula</taxon>
    </lineage>
</organism>
<feature type="compositionally biased region" description="Low complexity" evidence="1">
    <location>
        <begin position="349"/>
        <end position="364"/>
    </location>
</feature>
<feature type="compositionally biased region" description="Low complexity" evidence="1">
    <location>
        <begin position="265"/>
        <end position="281"/>
    </location>
</feature>
<feature type="compositionally biased region" description="Polar residues" evidence="1">
    <location>
        <begin position="675"/>
        <end position="698"/>
    </location>
</feature>
<feature type="region of interest" description="Disordered" evidence="1">
    <location>
        <begin position="648"/>
        <end position="832"/>
    </location>
</feature>
<evidence type="ECO:0000256" key="1">
    <source>
        <dbReference type="SAM" id="MobiDB-lite"/>
    </source>
</evidence>
<accession>A0A2S5B3H9</accession>
<feature type="region of interest" description="Disordered" evidence="1">
    <location>
        <begin position="416"/>
        <end position="479"/>
    </location>
</feature>
<feature type="compositionally biased region" description="Basic and acidic residues" evidence="1">
    <location>
        <begin position="792"/>
        <end position="811"/>
    </location>
</feature>
<dbReference type="Proteomes" id="UP000237144">
    <property type="component" value="Unassembled WGS sequence"/>
</dbReference>
<dbReference type="STRING" id="741276.A0A2S5B3H9"/>
<evidence type="ECO:0000313" key="2">
    <source>
        <dbReference type="EMBL" id="POY71342.1"/>
    </source>
</evidence>
<dbReference type="OrthoDB" id="2536659at2759"/>
<feature type="compositionally biased region" description="Low complexity" evidence="1">
    <location>
        <begin position="535"/>
        <end position="547"/>
    </location>
</feature>
<comment type="caution">
    <text evidence="2">The sequence shown here is derived from an EMBL/GenBank/DDBJ whole genome shotgun (WGS) entry which is preliminary data.</text>
</comment>
<dbReference type="AlphaFoldDB" id="A0A2S5B3H9"/>
<name>A0A2S5B3H9_9BASI</name>
<dbReference type="InterPro" id="IPR014752">
    <property type="entry name" value="Arrestin-like_C"/>
</dbReference>
<dbReference type="Gene3D" id="2.60.40.640">
    <property type="match status" value="1"/>
</dbReference>
<feature type="region of interest" description="Disordered" evidence="1">
    <location>
        <begin position="508"/>
        <end position="633"/>
    </location>
</feature>
<proteinExistence type="predicted"/>
<keyword evidence="3" id="KW-1185">Reference proteome</keyword>
<feature type="compositionally biased region" description="Low complexity" evidence="1">
    <location>
        <begin position="729"/>
        <end position="741"/>
    </location>
</feature>
<feature type="compositionally biased region" description="Low complexity" evidence="1">
    <location>
        <begin position="763"/>
        <end position="775"/>
    </location>
</feature>
<evidence type="ECO:0000313" key="3">
    <source>
        <dbReference type="Proteomes" id="UP000237144"/>
    </source>
</evidence>
<feature type="compositionally biased region" description="Low complexity" evidence="1">
    <location>
        <begin position="443"/>
        <end position="477"/>
    </location>
</feature>
<reference evidence="2 3" key="1">
    <citation type="journal article" date="2018" name="Front. Microbiol.">
        <title>Prospects for Fungal Bioremediation of Acidic Radioactive Waste Sites: Characterization and Genome Sequence of Rhodotorula taiwanensis MD1149.</title>
        <authorList>
            <person name="Tkavc R."/>
            <person name="Matrosova V.Y."/>
            <person name="Grichenko O.E."/>
            <person name="Gostincar C."/>
            <person name="Volpe R.P."/>
            <person name="Klimenkova P."/>
            <person name="Gaidamakova E.K."/>
            <person name="Zhou C.E."/>
            <person name="Stewart B.J."/>
            <person name="Lyman M.G."/>
            <person name="Malfatti S.A."/>
            <person name="Rubinfeld B."/>
            <person name="Courtot M."/>
            <person name="Singh J."/>
            <person name="Dalgard C.L."/>
            <person name="Hamilton T."/>
            <person name="Frey K.G."/>
            <person name="Gunde-Cimerman N."/>
            <person name="Dugan L."/>
            <person name="Daly M.J."/>
        </authorList>
    </citation>
    <scope>NUCLEOTIDE SEQUENCE [LARGE SCALE GENOMIC DNA]</scope>
    <source>
        <strain evidence="2 3">MD1149</strain>
    </source>
</reference>
<feature type="region of interest" description="Disordered" evidence="1">
    <location>
        <begin position="265"/>
        <end position="299"/>
    </location>
</feature>
<feature type="region of interest" description="Disordered" evidence="1">
    <location>
        <begin position="349"/>
        <end position="368"/>
    </location>
</feature>